<organism evidence="6 7">
    <name type="scientific">Quisquiliibacterium transsilvanicum</name>
    <dbReference type="NCBI Taxonomy" id="1549638"/>
    <lineage>
        <taxon>Bacteria</taxon>
        <taxon>Pseudomonadati</taxon>
        <taxon>Pseudomonadota</taxon>
        <taxon>Betaproteobacteria</taxon>
        <taxon>Burkholderiales</taxon>
        <taxon>Burkholderiaceae</taxon>
        <taxon>Quisquiliibacterium</taxon>
    </lineage>
</organism>
<dbReference type="InterPro" id="IPR012893">
    <property type="entry name" value="HipA-like_C"/>
</dbReference>
<dbReference type="PANTHER" id="PTHR37419:SF8">
    <property type="entry name" value="TOXIN YJJJ"/>
    <property type="match status" value="1"/>
</dbReference>
<dbReference type="GO" id="GO:0004674">
    <property type="term" value="F:protein serine/threonine kinase activity"/>
    <property type="evidence" value="ECO:0007669"/>
    <property type="project" value="UniProtKB-EC"/>
</dbReference>
<proteinExistence type="inferred from homology"/>
<dbReference type="Pfam" id="PF07804">
    <property type="entry name" value="HipA_C"/>
    <property type="match status" value="1"/>
</dbReference>
<dbReference type="PANTHER" id="PTHR37419">
    <property type="entry name" value="SERINE/THREONINE-PROTEIN KINASE TOXIN HIPA"/>
    <property type="match status" value="1"/>
</dbReference>
<dbReference type="InterPro" id="IPR017508">
    <property type="entry name" value="HipA_N1"/>
</dbReference>
<dbReference type="Pfam" id="PF13657">
    <property type="entry name" value="Couple_hipA"/>
    <property type="match status" value="1"/>
</dbReference>
<reference evidence="6 7" key="1">
    <citation type="submission" date="2020-08" db="EMBL/GenBank/DDBJ databases">
        <title>Genomic Encyclopedia of Type Strains, Phase IV (KMG-IV): sequencing the most valuable type-strain genomes for metagenomic binning, comparative biology and taxonomic classification.</title>
        <authorList>
            <person name="Goeker M."/>
        </authorList>
    </citation>
    <scope>NUCLEOTIDE SEQUENCE [LARGE SCALE GENOMIC DNA]</scope>
    <source>
        <strain evidence="6 7">DSM 29781</strain>
    </source>
</reference>
<evidence type="ECO:0000259" key="5">
    <source>
        <dbReference type="Pfam" id="PF13657"/>
    </source>
</evidence>
<feature type="domain" description="HipA-like C-terminal" evidence="4">
    <location>
        <begin position="165"/>
        <end position="372"/>
    </location>
</feature>
<evidence type="ECO:0000313" key="7">
    <source>
        <dbReference type="Proteomes" id="UP000532440"/>
    </source>
</evidence>
<dbReference type="InterPro" id="IPR052028">
    <property type="entry name" value="HipA_Ser/Thr_kinase"/>
</dbReference>
<accession>A0A7W8HJR3</accession>
<comment type="similarity">
    <text evidence="1">Belongs to the HipA Ser/Thr kinase family.</text>
</comment>
<dbReference type="AlphaFoldDB" id="A0A7W8HJR3"/>
<dbReference type="EC" id="2.7.11.1" evidence="6"/>
<protein>
    <submittedName>
        <fullName evidence="6">Serine/threonine-protein kinase HipA</fullName>
        <ecNumber evidence="6">2.7.11.1</ecNumber>
    </submittedName>
</protein>
<keyword evidence="2 6" id="KW-0808">Transferase</keyword>
<evidence type="ECO:0000313" key="6">
    <source>
        <dbReference type="EMBL" id="MBB5272736.1"/>
    </source>
</evidence>
<keyword evidence="3 6" id="KW-0418">Kinase</keyword>
<evidence type="ECO:0000259" key="4">
    <source>
        <dbReference type="Pfam" id="PF07804"/>
    </source>
</evidence>
<comment type="caution">
    <text evidence="6">The sequence shown here is derived from an EMBL/GenBank/DDBJ whole genome shotgun (WGS) entry which is preliminary data.</text>
</comment>
<evidence type="ECO:0000256" key="1">
    <source>
        <dbReference type="ARBA" id="ARBA00010164"/>
    </source>
</evidence>
<dbReference type="Gene3D" id="1.10.1070.20">
    <property type="match status" value="1"/>
</dbReference>
<gene>
    <name evidence="6" type="ORF">HNQ70_002759</name>
</gene>
<evidence type="ECO:0000256" key="3">
    <source>
        <dbReference type="ARBA" id="ARBA00022777"/>
    </source>
</evidence>
<dbReference type="RefSeq" id="WP_343060782.1">
    <property type="nucleotide sequence ID" value="NZ_BAABEW010000012.1"/>
</dbReference>
<keyword evidence="7" id="KW-1185">Reference proteome</keyword>
<dbReference type="EMBL" id="JACHGB010000005">
    <property type="protein sequence ID" value="MBB5272736.1"/>
    <property type="molecule type" value="Genomic_DNA"/>
</dbReference>
<dbReference type="Proteomes" id="UP000532440">
    <property type="component" value="Unassembled WGS sequence"/>
</dbReference>
<evidence type="ECO:0000256" key="2">
    <source>
        <dbReference type="ARBA" id="ARBA00022679"/>
    </source>
</evidence>
<name>A0A7W8HJR3_9BURK</name>
<dbReference type="GO" id="GO:0005829">
    <property type="term" value="C:cytosol"/>
    <property type="evidence" value="ECO:0007669"/>
    <property type="project" value="TreeGrafter"/>
</dbReference>
<feature type="domain" description="HipA N-terminal subdomain 1" evidence="5">
    <location>
        <begin position="24"/>
        <end position="115"/>
    </location>
</feature>
<sequence>MSGRQLADTLHLWYLGTPETPVLVGELNLVMARRGVSLRYAPAWLEHGFALSEDLPLVDREHVPREKDTAAGAVDDARPDRWGERVIRMLDRPPRLSLLEYLFYAGDDRFGALGVSTAADRYQPREIGPLPRLADVDAVHEVVHRVLAGEPLDEARRRLIAPGVTMGGARPKALLQLDDHEWVLKFAEPDRPDEALIEHAALTLAGQAGITVADTRLIPLARGTALAIRRFDRAAARRLHALSANVALKAAGSELSYPALALLLRRRGAVDVHRAQMHDLFRRLVFNILVDNTDDHEKNHVLLVTPDQHYALAPAFDVLPMASSLGYQAMAVGERGAESSIENALTAAAQYWLTPKDALAEATRVARVVDRWREHFAARGLSVASIEELARHIDRPFLLEQRQALIGGGRS</sequence>